<feature type="compositionally biased region" description="Polar residues" evidence="1">
    <location>
        <begin position="142"/>
        <end position="151"/>
    </location>
</feature>
<dbReference type="AlphaFoldDB" id="A0A4T0X148"/>
<dbReference type="Proteomes" id="UP000307173">
    <property type="component" value="Unassembled WGS sequence"/>
</dbReference>
<organism evidence="2 3">
    <name type="scientific">Pichia inconspicua</name>
    <dbReference type="NCBI Taxonomy" id="52247"/>
    <lineage>
        <taxon>Eukaryota</taxon>
        <taxon>Fungi</taxon>
        <taxon>Dikarya</taxon>
        <taxon>Ascomycota</taxon>
        <taxon>Saccharomycotina</taxon>
        <taxon>Pichiomycetes</taxon>
        <taxon>Pichiales</taxon>
        <taxon>Pichiaceae</taxon>
        <taxon>Pichia</taxon>
    </lineage>
</organism>
<keyword evidence="3" id="KW-1185">Reference proteome</keyword>
<feature type="region of interest" description="Disordered" evidence="1">
    <location>
        <begin position="1"/>
        <end position="35"/>
    </location>
</feature>
<feature type="region of interest" description="Disordered" evidence="1">
    <location>
        <begin position="135"/>
        <end position="218"/>
    </location>
</feature>
<dbReference type="OrthoDB" id="3998016at2759"/>
<dbReference type="STRING" id="52247.A0A4T0X148"/>
<feature type="compositionally biased region" description="Acidic residues" evidence="1">
    <location>
        <begin position="191"/>
        <end position="204"/>
    </location>
</feature>
<sequence>MAATHKSKKQKKSSNKLNSYSDNIQDGNSQKKTDDFTFSSKLKTSIYSTPENIDIGKNPVFQFPIPQIEPGKANLMNDEVDMHFPRKHFFRKFQTNFELLDNIIMKPIPVNKIKPPTLFPSPIIDGTSWETKKRTLFDSSKDSNSTSATRKNTPKYEPNHKSNSNTAMDTVNEIKSETGKGSEEKDIKEETFDEDNLSDYDPDFESQSPKHTNELSEQQSRLVDAYINTRMQMKSSNDFYFGDLKTMKLQEQNFSRALKNIENSKDDEPTIGNHFELTKDLLNKLDIEFHNYTAANIEVFETKINEIESEIEKDVTYGEYEDLKKSKLAMENGPEKKLEPETFVSSETNDYNLTAKPEEKPLTDASAFDFENNLLYGPDLEAADDDDDAFGSLTNEMFFD</sequence>
<feature type="compositionally biased region" description="Basic and acidic residues" evidence="1">
    <location>
        <begin position="172"/>
        <end position="190"/>
    </location>
</feature>
<protein>
    <submittedName>
        <fullName evidence="2">Uncharacterized protein</fullName>
    </submittedName>
</protein>
<proteinExistence type="predicted"/>
<reference evidence="2 3" key="1">
    <citation type="journal article" date="2019" name="Front. Genet.">
        <title>Whole-Genome Sequencing of the Opportunistic Yeast Pathogen Candida inconspicua Uncovers Its Hybrid Origin.</title>
        <authorList>
            <person name="Mixao V."/>
            <person name="Hansen A.P."/>
            <person name="Saus E."/>
            <person name="Boekhout T."/>
            <person name="Lass-Florl C."/>
            <person name="Gabaldon T."/>
        </authorList>
    </citation>
    <scope>NUCLEOTIDE SEQUENCE [LARGE SCALE GENOMIC DNA]</scope>
    <source>
        <strain evidence="2 3">CBS 180</strain>
    </source>
</reference>
<comment type="caution">
    <text evidence="2">The sequence shown here is derived from an EMBL/GenBank/DDBJ whole genome shotgun (WGS) entry which is preliminary data.</text>
</comment>
<feature type="compositionally biased region" description="Polar residues" evidence="1">
    <location>
        <begin position="205"/>
        <end position="218"/>
    </location>
</feature>
<evidence type="ECO:0000313" key="3">
    <source>
        <dbReference type="Proteomes" id="UP000307173"/>
    </source>
</evidence>
<name>A0A4T0X148_9ASCO</name>
<dbReference type="EMBL" id="SELW01000391">
    <property type="protein sequence ID" value="TID28527.1"/>
    <property type="molecule type" value="Genomic_DNA"/>
</dbReference>
<evidence type="ECO:0000313" key="2">
    <source>
        <dbReference type="EMBL" id="TID28527.1"/>
    </source>
</evidence>
<feature type="compositionally biased region" description="Basic residues" evidence="1">
    <location>
        <begin position="1"/>
        <end position="14"/>
    </location>
</feature>
<gene>
    <name evidence="2" type="ORF">CANINC_002400</name>
</gene>
<evidence type="ECO:0000256" key="1">
    <source>
        <dbReference type="SAM" id="MobiDB-lite"/>
    </source>
</evidence>
<accession>A0A4T0X148</accession>